<evidence type="ECO:0000313" key="7">
    <source>
        <dbReference type="Proteomes" id="UP001333102"/>
    </source>
</evidence>
<dbReference type="Gene3D" id="3.30.1600.10">
    <property type="entry name" value="SIR2/SIRT2 'Small Domain"/>
    <property type="match status" value="1"/>
</dbReference>
<feature type="binding site" evidence="4">
    <location>
        <position position="138"/>
    </location>
    <ligand>
        <name>Zn(2+)</name>
        <dbReference type="ChEBI" id="CHEBI:29105"/>
    </ligand>
</feature>
<dbReference type="EMBL" id="CP141614">
    <property type="protein sequence ID" value="WRP13261.1"/>
    <property type="molecule type" value="Genomic_DNA"/>
</dbReference>
<name>A0ABZ1BLD4_9FIRM</name>
<dbReference type="PANTHER" id="PTHR11085:SF10">
    <property type="entry name" value="NAD-DEPENDENT PROTEIN DEACYLASE SIRTUIN-5, MITOCHONDRIAL-RELATED"/>
    <property type="match status" value="1"/>
</dbReference>
<feature type="binding site" evidence="4">
    <location>
        <position position="165"/>
    </location>
    <ligand>
        <name>Zn(2+)</name>
        <dbReference type="ChEBI" id="CHEBI:29105"/>
    </ligand>
</feature>
<reference evidence="7" key="1">
    <citation type="submission" date="2023-12" db="EMBL/GenBank/DDBJ databases">
        <title>Novel isolates from deep terrestrial aquifers shed light on the physiology and ecology of the class Limnochordia.</title>
        <authorList>
            <person name="Karnachuk O.V."/>
            <person name="Lukina A.P."/>
            <person name="Avakyan M.R."/>
            <person name="Kadnikov V."/>
            <person name="Begmatov S."/>
            <person name="Beletsky A.V."/>
            <person name="Mardanov A.V."/>
            <person name="Ravin N.V."/>
        </authorList>
    </citation>
    <scope>NUCLEOTIDE SEQUENCE [LARGE SCALE GENOMIC DNA]</scope>
    <source>
        <strain evidence="7">LN</strain>
    </source>
</reference>
<dbReference type="InterPro" id="IPR029035">
    <property type="entry name" value="DHS-like_NAD/FAD-binding_dom"/>
</dbReference>
<dbReference type="InterPro" id="IPR026591">
    <property type="entry name" value="Sirtuin_cat_small_dom_sf"/>
</dbReference>
<dbReference type="InterPro" id="IPR026590">
    <property type="entry name" value="Ssirtuin_cat_dom"/>
</dbReference>
<dbReference type="CDD" id="cd01407">
    <property type="entry name" value="SIR2-fam"/>
    <property type="match status" value="1"/>
</dbReference>
<evidence type="ECO:0000256" key="3">
    <source>
        <dbReference type="ARBA" id="ARBA00023027"/>
    </source>
</evidence>
<evidence type="ECO:0000313" key="6">
    <source>
        <dbReference type="EMBL" id="WRP13261.1"/>
    </source>
</evidence>
<dbReference type="InterPro" id="IPR050134">
    <property type="entry name" value="NAD-dep_sirtuin_deacylases"/>
</dbReference>
<gene>
    <name evidence="6" type="ORF">VLY81_07285</name>
</gene>
<dbReference type="Gene3D" id="3.40.50.1220">
    <property type="entry name" value="TPP-binding domain"/>
    <property type="match status" value="1"/>
</dbReference>
<evidence type="ECO:0000256" key="4">
    <source>
        <dbReference type="PROSITE-ProRule" id="PRU00236"/>
    </source>
</evidence>
<keyword evidence="7" id="KW-1185">Reference proteome</keyword>
<dbReference type="Pfam" id="PF02146">
    <property type="entry name" value="SIR2"/>
    <property type="match status" value="1"/>
</dbReference>
<keyword evidence="4" id="KW-0862">Zinc</keyword>
<dbReference type="SUPFAM" id="SSF52467">
    <property type="entry name" value="DHS-like NAD/FAD-binding domain"/>
    <property type="match status" value="1"/>
</dbReference>
<dbReference type="PANTHER" id="PTHR11085">
    <property type="entry name" value="NAD-DEPENDENT PROTEIN DEACYLASE SIRTUIN-5, MITOCHONDRIAL-RELATED"/>
    <property type="match status" value="1"/>
</dbReference>
<feature type="domain" description="Deacetylase sirtuin-type" evidence="5">
    <location>
        <begin position="3"/>
        <end position="258"/>
    </location>
</feature>
<accession>A0ABZ1BLD4</accession>
<dbReference type="PROSITE" id="PS50305">
    <property type="entry name" value="SIRTUIN"/>
    <property type="match status" value="1"/>
</dbReference>
<sequence length="258" mass="28314">MATPLDDGAFEQAVDRLVEAMVEARHCVVLTGAGISTESGIPDFRSPGVGLWERLDPMEAMSAAAFWRDPVRFYRLAAETWLPPLWQARPNVAHRVLAELEREGLVRAVITQNIDGLHQRAGSRRVLEVHGHVRSARCTRCGRPHELPDLVARLQTGEQGPYCTCGGPIKPAVVLFGDPMPPVFEEAVAEAGRADLMVVVGSSLAVDPANSLPALAQRVVVNNLEPTWVDGRAVVRLPYRASRVWGAVRQRLMARRLL</sequence>
<keyword evidence="2" id="KW-0808">Transferase</keyword>
<dbReference type="RefSeq" id="WP_324667506.1">
    <property type="nucleotide sequence ID" value="NZ_CP141614.1"/>
</dbReference>
<keyword evidence="3" id="KW-0520">NAD</keyword>
<feature type="binding site" evidence="4">
    <location>
        <position position="141"/>
    </location>
    <ligand>
        <name>Zn(2+)</name>
        <dbReference type="ChEBI" id="CHEBI:29105"/>
    </ligand>
</feature>
<feature type="binding site" evidence="4">
    <location>
        <position position="163"/>
    </location>
    <ligand>
        <name>Zn(2+)</name>
        <dbReference type="ChEBI" id="CHEBI:29105"/>
    </ligand>
</feature>
<feature type="active site" description="Proton acceptor" evidence="4">
    <location>
        <position position="130"/>
    </location>
</feature>
<dbReference type="InterPro" id="IPR003000">
    <property type="entry name" value="Sirtuin"/>
</dbReference>
<evidence type="ECO:0000259" key="5">
    <source>
        <dbReference type="PROSITE" id="PS50305"/>
    </source>
</evidence>
<dbReference type="Proteomes" id="UP001333102">
    <property type="component" value="Chromosome"/>
</dbReference>
<proteinExistence type="predicted"/>
<protein>
    <recommendedName>
        <fullName evidence="1">protein acetyllysine N-acetyltransferase</fullName>
        <ecNumber evidence="1">2.3.1.286</ecNumber>
    </recommendedName>
</protein>
<dbReference type="EC" id="2.3.1.286" evidence="1"/>
<keyword evidence="4" id="KW-0479">Metal-binding</keyword>
<evidence type="ECO:0000256" key="1">
    <source>
        <dbReference type="ARBA" id="ARBA00012928"/>
    </source>
</evidence>
<evidence type="ECO:0000256" key="2">
    <source>
        <dbReference type="ARBA" id="ARBA00022679"/>
    </source>
</evidence>
<organism evidence="6 7">
    <name type="scientific">Geochorda subterranea</name>
    <dbReference type="NCBI Taxonomy" id="3109564"/>
    <lineage>
        <taxon>Bacteria</taxon>
        <taxon>Bacillati</taxon>
        <taxon>Bacillota</taxon>
        <taxon>Limnochordia</taxon>
        <taxon>Limnochordales</taxon>
        <taxon>Geochordaceae</taxon>
        <taxon>Geochorda</taxon>
    </lineage>
</organism>